<evidence type="ECO:0000313" key="2">
    <source>
        <dbReference type="EMBL" id="KAK5981118.1"/>
    </source>
</evidence>
<proteinExistence type="predicted"/>
<evidence type="ECO:0000313" key="3">
    <source>
        <dbReference type="Proteomes" id="UP001331761"/>
    </source>
</evidence>
<comment type="caution">
    <text evidence="2">The sequence shown here is derived from an EMBL/GenBank/DDBJ whole genome shotgun (WGS) entry which is preliminary data.</text>
</comment>
<dbReference type="Proteomes" id="UP001331761">
    <property type="component" value="Unassembled WGS sequence"/>
</dbReference>
<feature type="compositionally biased region" description="Basic and acidic residues" evidence="1">
    <location>
        <begin position="83"/>
        <end position="96"/>
    </location>
</feature>
<keyword evidence="3" id="KW-1185">Reference proteome</keyword>
<feature type="region of interest" description="Disordered" evidence="1">
    <location>
        <begin position="13"/>
        <end position="251"/>
    </location>
</feature>
<name>A0AAN8G574_TRICO</name>
<dbReference type="AlphaFoldDB" id="A0AAN8G574"/>
<feature type="compositionally biased region" description="Basic and acidic residues" evidence="1">
    <location>
        <begin position="207"/>
        <end position="216"/>
    </location>
</feature>
<dbReference type="EMBL" id="WIXE01006635">
    <property type="protein sequence ID" value="KAK5981118.1"/>
    <property type="molecule type" value="Genomic_DNA"/>
</dbReference>
<accession>A0AAN8G574</accession>
<gene>
    <name evidence="2" type="ORF">GCK32_005394</name>
</gene>
<feature type="compositionally biased region" description="Basic and acidic residues" evidence="1">
    <location>
        <begin position="233"/>
        <end position="244"/>
    </location>
</feature>
<protein>
    <submittedName>
        <fullName evidence="2">Uncharacterized protein</fullName>
    </submittedName>
</protein>
<reference evidence="2 3" key="1">
    <citation type="submission" date="2019-10" db="EMBL/GenBank/DDBJ databases">
        <title>Assembly and Annotation for the nematode Trichostrongylus colubriformis.</title>
        <authorList>
            <person name="Martin J."/>
        </authorList>
    </citation>
    <scope>NUCLEOTIDE SEQUENCE [LARGE SCALE GENOMIC DNA]</scope>
    <source>
        <strain evidence="2">G859</strain>
        <tissue evidence="2">Whole worm</tissue>
    </source>
</reference>
<evidence type="ECO:0000256" key="1">
    <source>
        <dbReference type="SAM" id="MobiDB-lite"/>
    </source>
</evidence>
<feature type="compositionally biased region" description="Polar residues" evidence="1">
    <location>
        <begin position="29"/>
        <end position="42"/>
    </location>
</feature>
<organism evidence="2 3">
    <name type="scientific">Trichostrongylus colubriformis</name>
    <name type="common">Black scour worm</name>
    <dbReference type="NCBI Taxonomy" id="6319"/>
    <lineage>
        <taxon>Eukaryota</taxon>
        <taxon>Metazoa</taxon>
        <taxon>Ecdysozoa</taxon>
        <taxon>Nematoda</taxon>
        <taxon>Chromadorea</taxon>
        <taxon>Rhabditida</taxon>
        <taxon>Rhabditina</taxon>
        <taxon>Rhabditomorpha</taxon>
        <taxon>Strongyloidea</taxon>
        <taxon>Trichostrongylidae</taxon>
        <taxon>Trichostrongylus</taxon>
    </lineage>
</organism>
<sequence>MSMVCVILCPASTQEGQSTAMGSPLSPAVNEQAQPRRINTPSYDPFHHMNPQESGTNEDNDKVNVRRAMTPDCEARNVSQHDGAFREEKAKLDCIRTAEQVTNDEETPVRRKSTPSYSPCHRKRRGSAESADLPSSGKHKISREKARSQSPGNRKLSVEKGDTSRPGSRKSSAEKTDPPSSCHYKRGGKKEDADAEKLPSSSGNGMRENDKVEPRRSKTPSCEVRTPSRGRQKSIEEQANRLSRESLQMKL</sequence>